<evidence type="ECO:0000313" key="1">
    <source>
        <dbReference type="EMBL" id="KAI3814968.1"/>
    </source>
</evidence>
<keyword evidence="2" id="KW-1185">Reference proteome</keyword>
<sequence>MLGVKRRFSDSIDTECSNASNPLPDEEQVIGWPPVTLYRKNSNFKLVKVAVDGAPYLRKVDLESYSGYQQLQCALVDIFSYFTVENVLNEKVLMDHLVNRIKYVSTYEDKDGDMMLVGDVPWKMFIQTCKRIRLMRSSEAINRQLTRSNCSVLSC</sequence>
<gene>
    <name evidence="1" type="ORF">L1987_14617</name>
</gene>
<protein>
    <submittedName>
        <fullName evidence="1">Uncharacterized protein</fullName>
    </submittedName>
</protein>
<dbReference type="EMBL" id="CM042022">
    <property type="protein sequence ID" value="KAI3814968.1"/>
    <property type="molecule type" value="Genomic_DNA"/>
</dbReference>
<reference evidence="2" key="1">
    <citation type="journal article" date="2022" name="Mol. Ecol. Resour.">
        <title>The genomes of chicory, endive, great burdock and yacon provide insights into Asteraceae palaeo-polyploidization history and plant inulin production.</title>
        <authorList>
            <person name="Fan W."/>
            <person name="Wang S."/>
            <person name="Wang H."/>
            <person name="Wang A."/>
            <person name="Jiang F."/>
            <person name="Liu H."/>
            <person name="Zhao H."/>
            <person name="Xu D."/>
            <person name="Zhang Y."/>
        </authorList>
    </citation>
    <scope>NUCLEOTIDE SEQUENCE [LARGE SCALE GENOMIC DNA]</scope>
    <source>
        <strain evidence="2">cv. Yunnan</strain>
    </source>
</reference>
<reference evidence="1 2" key="2">
    <citation type="journal article" date="2022" name="Mol. Ecol. Resour.">
        <title>The genomes of chicory, endive, great burdock and yacon provide insights into Asteraceae paleo-polyploidization history and plant inulin production.</title>
        <authorList>
            <person name="Fan W."/>
            <person name="Wang S."/>
            <person name="Wang H."/>
            <person name="Wang A."/>
            <person name="Jiang F."/>
            <person name="Liu H."/>
            <person name="Zhao H."/>
            <person name="Xu D."/>
            <person name="Zhang Y."/>
        </authorList>
    </citation>
    <scope>NUCLEOTIDE SEQUENCE [LARGE SCALE GENOMIC DNA]</scope>
    <source>
        <strain evidence="2">cv. Yunnan</strain>
        <tissue evidence="1">Leaves</tissue>
    </source>
</reference>
<organism evidence="1 2">
    <name type="scientific">Smallanthus sonchifolius</name>
    <dbReference type="NCBI Taxonomy" id="185202"/>
    <lineage>
        <taxon>Eukaryota</taxon>
        <taxon>Viridiplantae</taxon>
        <taxon>Streptophyta</taxon>
        <taxon>Embryophyta</taxon>
        <taxon>Tracheophyta</taxon>
        <taxon>Spermatophyta</taxon>
        <taxon>Magnoliopsida</taxon>
        <taxon>eudicotyledons</taxon>
        <taxon>Gunneridae</taxon>
        <taxon>Pentapetalae</taxon>
        <taxon>asterids</taxon>
        <taxon>campanulids</taxon>
        <taxon>Asterales</taxon>
        <taxon>Asteraceae</taxon>
        <taxon>Asteroideae</taxon>
        <taxon>Heliantheae alliance</taxon>
        <taxon>Millerieae</taxon>
        <taxon>Smallanthus</taxon>
    </lineage>
</organism>
<evidence type="ECO:0000313" key="2">
    <source>
        <dbReference type="Proteomes" id="UP001056120"/>
    </source>
</evidence>
<dbReference type="Proteomes" id="UP001056120">
    <property type="component" value="Linkage Group LG05"/>
</dbReference>
<proteinExistence type="predicted"/>
<comment type="caution">
    <text evidence="1">The sequence shown here is derived from an EMBL/GenBank/DDBJ whole genome shotgun (WGS) entry which is preliminary data.</text>
</comment>
<accession>A0ACB9J5L3</accession>
<name>A0ACB9J5L3_9ASTR</name>